<evidence type="ECO:0000256" key="7">
    <source>
        <dbReference type="ARBA" id="ARBA00022777"/>
    </source>
</evidence>
<keyword evidence="6" id="KW-0598">Phosphotransferase system</keyword>
<comment type="function">
    <text evidence="8">The phosphoenolpyruvate-dependent sugar phosphotransferase system (sugar PTS), a major carbohydrate active transport system, catalyzes the phosphorylation of incoming sugar substrates concomitantly with their translocation across the cell membrane. The enzyme II UlaABC PTS system is involved in ascorbate transport.</text>
</comment>
<comment type="caution">
    <text evidence="12">The sequence shown here is derived from an EMBL/GenBank/DDBJ whole genome shotgun (WGS) entry which is preliminary data.</text>
</comment>
<dbReference type="AlphaFoldDB" id="A0A391P6Z8"/>
<evidence type="ECO:0000256" key="10">
    <source>
        <dbReference type="ARBA" id="ARBA00042072"/>
    </source>
</evidence>
<dbReference type="EMBL" id="BHGK01000001">
    <property type="protein sequence ID" value="GCA66678.1"/>
    <property type="molecule type" value="Genomic_DNA"/>
</dbReference>
<dbReference type="SUPFAM" id="SSF55804">
    <property type="entry name" value="Phoshotransferase/anion transport protein"/>
    <property type="match status" value="1"/>
</dbReference>
<dbReference type="PROSITE" id="PS51094">
    <property type="entry name" value="PTS_EIIA_TYPE_2"/>
    <property type="match status" value="1"/>
</dbReference>
<evidence type="ECO:0000256" key="9">
    <source>
        <dbReference type="ARBA" id="ARBA00041175"/>
    </source>
</evidence>
<dbReference type="InterPro" id="IPR002178">
    <property type="entry name" value="PTS_EIIA_type-2_dom"/>
</dbReference>
<dbReference type="GO" id="GO:0016301">
    <property type="term" value="F:kinase activity"/>
    <property type="evidence" value="ECO:0007669"/>
    <property type="project" value="UniProtKB-KW"/>
</dbReference>
<comment type="subcellular location">
    <subcellularLocation>
        <location evidence="1">Cytoplasm</location>
    </subcellularLocation>
</comment>
<dbReference type="Gene3D" id="3.40.930.10">
    <property type="entry name" value="Mannitol-specific EII, Chain A"/>
    <property type="match status" value="1"/>
</dbReference>
<keyword evidence="3" id="KW-0963">Cytoplasm</keyword>
<evidence type="ECO:0000256" key="4">
    <source>
        <dbReference type="ARBA" id="ARBA00022553"/>
    </source>
</evidence>
<dbReference type="PANTHER" id="PTHR36203">
    <property type="entry name" value="ASCORBATE-SPECIFIC PTS SYSTEM EIIA COMPONENT"/>
    <property type="match status" value="1"/>
</dbReference>
<evidence type="ECO:0000259" key="11">
    <source>
        <dbReference type="PROSITE" id="PS51094"/>
    </source>
</evidence>
<dbReference type="PANTHER" id="PTHR36203:SF1">
    <property type="entry name" value="ASCORBATE-SPECIFIC PTS SYSTEM EIIA COMPONENT"/>
    <property type="match status" value="1"/>
</dbReference>
<evidence type="ECO:0000256" key="8">
    <source>
        <dbReference type="ARBA" id="ARBA00037387"/>
    </source>
</evidence>
<dbReference type="GO" id="GO:0005737">
    <property type="term" value="C:cytoplasm"/>
    <property type="evidence" value="ECO:0007669"/>
    <property type="project" value="UniProtKB-SubCell"/>
</dbReference>
<evidence type="ECO:0000256" key="1">
    <source>
        <dbReference type="ARBA" id="ARBA00004496"/>
    </source>
</evidence>
<accession>A0A391P6Z8</accession>
<dbReference type="Pfam" id="PF00359">
    <property type="entry name" value="PTS_EIIA_2"/>
    <property type="match status" value="1"/>
</dbReference>
<gene>
    <name evidence="12" type="ORF">KGMB01110_11140</name>
</gene>
<dbReference type="CDD" id="cd00211">
    <property type="entry name" value="PTS_IIA_fru"/>
    <property type="match status" value="1"/>
</dbReference>
<keyword evidence="5" id="KW-0808">Transferase</keyword>
<dbReference type="InterPro" id="IPR051351">
    <property type="entry name" value="Ascorbate-PTS_EIIA_comp"/>
</dbReference>
<keyword evidence="4" id="KW-0597">Phosphoprotein</keyword>
<sequence>MNNIYCKTNLSADSWQDSIRKAALPLIQNNYIEKRYIDSMICSVLEYGPYIVIDKGIALAHARPNDGVLKTGIALATFTPAVKFGSENDPVKIMIVLAAAGDNEHVELLAFIADLLGDENSIKEILSATDDEQLNSKVRGICYE</sequence>
<keyword evidence="13" id="KW-1185">Reference proteome</keyword>
<evidence type="ECO:0000256" key="5">
    <source>
        <dbReference type="ARBA" id="ARBA00022679"/>
    </source>
</evidence>
<keyword evidence="2" id="KW-0813">Transport</keyword>
<name>A0A391P6Z8_9FIRM</name>
<keyword evidence="7" id="KW-0418">Kinase</keyword>
<dbReference type="GO" id="GO:0009401">
    <property type="term" value="P:phosphoenolpyruvate-dependent sugar phosphotransferase system"/>
    <property type="evidence" value="ECO:0007669"/>
    <property type="project" value="UniProtKB-KW"/>
</dbReference>
<evidence type="ECO:0000313" key="12">
    <source>
        <dbReference type="EMBL" id="GCA66678.1"/>
    </source>
</evidence>
<evidence type="ECO:0000313" key="13">
    <source>
        <dbReference type="Proteomes" id="UP000265643"/>
    </source>
</evidence>
<dbReference type="RefSeq" id="WP_158555700.1">
    <property type="nucleotide sequence ID" value="NZ_BHGK01000001.1"/>
</dbReference>
<dbReference type="Proteomes" id="UP000265643">
    <property type="component" value="Unassembled WGS sequence"/>
</dbReference>
<proteinExistence type="predicted"/>
<dbReference type="InterPro" id="IPR016152">
    <property type="entry name" value="PTrfase/Anion_transptr"/>
</dbReference>
<protein>
    <recommendedName>
        <fullName evidence="9">Ascorbate-specific PTS system EIIA component</fullName>
    </recommendedName>
    <alternativeName>
        <fullName evidence="10">Ascorbate-specific phosphotransferase enzyme IIA component</fullName>
    </alternativeName>
</protein>
<evidence type="ECO:0000256" key="2">
    <source>
        <dbReference type="ARBA" id="ARBA00022448"/>
    </source>
</evidence>
<feature type="domain" description="PTS EIIA type-2" evidence="11">
    <location>
        <begin position="1"/>
        <end position="141"/>
    </location>
</feature>
<evidence type="ECO:0000256" key="3">
    <source>
        <dbReference type="ARBA" id="ARBA00022490"/>
    </source>
</evidence>
<evidence type="ECO:0000256" key="6">
    <source>
        <dbReference type="ARBA" id="ARBA00022683"/>
    </source>
</evidence>
<reference evidence="13" key="1">
    <citation type="submission" date="2018-09" db="EMBL/GenBank/DDBJ databases">
        <title>Draft Genome Sequence of Mediterraneibacter sp. KCTC 15684.</title>
        <authorList>
            <person name="Kim J.S."/>
            <person name="Han K.I."/>
            <person name="Suh M.K."/>
            <person name="Lee K.C."/>
            <person name="Eom M.K."/>
            <person name="Lee J.H."/>
            <person name="Park S.H."/>
            <person name="Kang S.W."/>
            <person name="Park J.E."/>
            <person name="Oh B.S."/>
            <person name="Yu S.Y."/>
            <person name="Choi S.H."/>
            <person name="Lee D.H."/>
            <person name="Yoon H."/>
            <person name="Kim B."/>
            <person name="Yang S.J."/>
            <person name="Lee J.S."/>
        </authorList>
    </citation>
    <scope>NUCLEOTIDE SEQUENCE [LARGE SCALE GENOMIC DNA]</scope>
    <source>
        <strain evidence="13">KCTC 15684</strain>
    </source>
</reference>
<organism evidence="12 13">
    <name type="scientific">Mediterraneibacter butyricigenes</name>
    <dbReference type="NCBI Taxonomy" id="2316025"/>
    <lineage>
        <taxon>Bacteria</taxon>
        <taxon>Bacillati</taxon>
        <taxon>Bacillota</taxon>
        <taxon>Clostridia</taxon>
        <taxon>Lachnospirales</taxon>
        <taxon>Lachnospiraceae</taxon>
        <taxon>Mediterraneibacter</taxon>
    </lineage>
</organism>